<dbReference type="Proteomes" id="UP000481030">
    <property type="component" value="Unassembled WGS sequence"/>
</dbReference>
<evidence type="ECO:0000313" key="2">
    <source>
        <dbReference type="Proteomes" id="UP000481030"/>
    </source>
</evidence>
<comment type="caution">
    <text evidence="1">The sequence shown here is derived from an EMBL/GenBank/DDBJ whole genome shotgun (WGS) entry which is preliminary data.</text>
</comment>
<reference evidence="1 2" key="1">
    <citation type="journal article" date="2016" name="Antonie Van Leeuwenhoek">
        <title>Bacillus depressus sp. nov., isolated from soil of a sunflower field.</title>
        <authorList>
            <person name="Wei X."/>
            <person name="Xin D."/>
            <person name="Xin Y."/>
            <person name="Zhang H."/>
            <person name="Wang T."/>
            <person name="Zhang J."/>
        </authorList>
    </citation>
    <scope>NUCLEOTIDE SEQUENCE [LARGE SCALE GENOMIC DNA]</scope>
    <source>
        <strain evidence="1 2">BZ1</strain>
    </source>
</reference>
<name>A0A6L3V1F5_9BACI</name>
<proteinExistence type="predicted"/>
<evidence type="ECO:0000313" key="1">
    <source>
        <dbReference type="EMBL" id="KAB2329587.1"/>
    </source>
</evidence>
<dbReference type="OrthoDB" id="2871500at2"/>
<dbReference type="EMBL" id="WBOS01000018">
    <property type="protein sequence ID" value="KAB2329587.1"/>
    <property type="molecule type" value="Genomic_DNA"/>
</dbReference>
<sequence length="78" mass="9162">MFVRKGSDNYVNQKLFADFLVENGLNYDKPKLNVYYNRGKTPKLDLKLGGTPYYKKTSGEEFCEQEKNRLKIEKPYTS</sequence>
<protein>
    <submittedName>
        <fullName evidence="1">Uncharacterized protein</fullName>
    </submittedName>
</protein>
<dbReference type="RefSeq" id="WP_151537004.1">
    <property type="nucleotide sequence ID" value="NZ_WBOS01000018.1"/>
</dbReference>
<gene>
    <name evidence="1" type="ORF">F7731_22360</name>
</gene>
<keyword evidence="2" id="KW-1185">Reference proteome</keyword>
<accession>A0A6L3V1F5</accession>
<organism evidence="1 2">
    <name type="scientific">Cytobacillus depressus</name>
    <dbReference type="NCBI Taxonomy" id="1602942"/>
    <lineage>
        <taxon>Bacteria</taxon>
        <taxon>Bacillati</taxon>
        <taxon>Bacillota</taxon>
        <taxon>Bacilli</taxon>
        <taxon>Bacillales</taxon>
        <taxon>Bacillaceae</taxon>
        <taxon>Cytobacillus</taxon>
    </lineage>
</organism>
<dbReference type="AlphaFoldDB" id="A0A6L3V1F5"/>